<dbReference type="EMBL" id="UGQM01000001">
    <property type="protein sequence ID" value="STZ41818.1"/>
    <property type="molecule type" value="Genomic_DNA"/>
</dbReference>
<proteinExistence type="predicted"/>
<dbReference type="Proteomes" id="UP000254291">
    <property type="component" value="Unassembled WGS sequence"/>
</dbReference>
<protein>
    <submittedName>
        <fullName evidence="1">Uncharacterized protein</fullName>
    </submittedName>
</protein>
<name>A0A378SI48_9MYCO</name>
<accession>A0A378SI48</accession>
<evidence type="ECO:0000313" key="2">
    <source>
        <dbReference type="Proteomes" id="UP000254291"/>
    </source>
</evidence>
<dbReference type="AlphaFoldDB" id="A0A378SI48"/>
<sequence length="67" mass="7600">MWLKWLTGQLMFGRRANAGYPRFPLSVGERIIVTWGRSDCRQANVVQTRGSAGIAARVFGRWGMNDE</sequence>
<evidence type="ECO:0000313" key="1">
    <source>
        <dbReference type="EMBL" id="STZ41818.1"/>
    </source>
</evidence>
<organism evidence="1 2">
    <name type="scientific">Mycolicibacterium gilvum</name>
    <dbReference type="NCBI Taxonomy" id="1804"/>
    <lineage>
        <taxon>Bacteria</taxon>
        <taxon>Bacillati</taxon>
        <taxon>Actinomycetota</taxon>
        <taxon>Actinomycetes</taxon>
        <taxon>Mycobacteriales</taxon>
        <taxon>Mycobacteriaceae</taxon>
        <taxon>Mycolicibacterium</taxon>
    </lineage>
</organism>
<gene>
    <name evidence="1" type="ORF">NCTC10742_01025</name>
</gene>
<reference evidence="1 2" key="1">
    <citation type="submission" date="2018-06" db="EMBL/GenBank/DDBJ databases">
        <authorList>
            <consortium name="Pathogen Informatics"/>
            <person name="Doyle S."/>
        </authorList>
    </citation>
    <scope>NUCLEOTIDE SEQUENCE [LARGE SCALE GENOMIC DNA]</scope>
    <source>
        <strain evidence="1 2">NCTC10742</strain>
    </source>
</reference>